<accession>D3MQR7</accession>
<sequence length="243" mass="27678">MKSLIKVEWIQIWRNWPVFIMAVGMPVAFFLFFSSSVDLHSPEMNRKFVQGYMLTMTSFSMSSFALFSLPIMLNEDKNNHYLTYVEHSPLGIGSYYISKLVRVLIYFLVSILATFFVGIFFRGVDISWYRGLFSVILLIVTSFVYLAIGLLIAQIQNQQIMSITSNIVFMGLAVIGGSWWPISMFPSWVQNISKITPSYHVNQIVTNFASSGVLGVKSLLIVMAYVIIITSFAITIKKKREVK</sequence>
<dbReference type="eggNOG" id="COG0842">
    <property type="taxonomic scope" value="Bacteria"/>
</dbReference>
<evidence type="ECO:0000256" key="5">
    <source>
        <dbReference type="SAM" id="Phobius"/>
    </source>
</evidence>
<dbReference type="OrthoDB" id="9783401at2"/>
<dbReference type="InterPro" id="IPR013525">
    <property type="entry name" value="ABC2_TM"/>
</dbReference>
<dbReference type="GO" id="GO:0043190">
    <property type="term" value="C:ATP-binding cassette (ABC) transporter complex"/>
    <property type="evidence" value="ECO:0007669"/>
    <property type="project" value="InterPro"/>
</dbReference>
<feature type="transmembrane region" description="Helical" evidence="5">
    <location>
        <begin position="52"/>
        <end position="73"/>
    </location>
</feature>
<evidence type="ECO:0000259" key="6">
    <source>
        <dbReference type="Pfam" id="PF01061"/>
    </source>
</evidence>
<evidence type="ECO:0000256" key="4">
    <source>
        <dbReference type="ARBA" id="ARBA00023136"/>
    </source>
</evidence>
<gene>
    <name evidence="7" type="ORF">HMPREF0631_0134</name>
</gene>
<dbReference type="GO" id="GO:0140359">
    <property type="term" value="F:ABC-type transporter activity"/>
    <property type="evidence" value="ECO:0007669"/>
    <property type="project" value="InterPro"/>
</dbReference>
<evidence type="ECO:0000256" key="1">
    <source>
        <dbReference type="ARBA" id="ARBA00004141"/>
    </source>
</evidence>
<organism evidence="7 8">
    <name type="scientific">Peptostreptococcus anaerobius 653-L</name>
    <dbReference type="NCBI Taxonomy" id="596329"/>
    <lineage>
        <taxon>Bacteria</taxon>
        <taxon>Bacillati</taxon>
        <taxon>Bacillota</taxon>
        <taxon>Clostridia</taxon>
        <taxon>Peptostreptococcales</taxon>
        <taxon>Peptostreptococcaceae</taxon>
        <taxon>Peptostreptococcus</taxon>
    </lineage>
</organism>
<feature type="transmembrane region" description="Helical" evidence="5">
    <location>
        <begin position="127"/>
        <end position="153"/>
    </location>
</feature>
<dbReference type="RefSeq" id="WP_002843220.1">
    <property type="nucleotide sequence ID" value="NZ_ADJN01000018.1"/>
</dbReference>
<feature type="domain" description="ABC-2 type transporter transmembrane" evidence="6">
    <location>
        <begin position="2"/>
        <end position="205"/>
    </location>
</feature>
<protein>
    <submittedName>
        <fullName evidence="7">ABC-2 type transporter</fullName>
    </submittedName>
</protein>
<name>D3MQR7_9FIRM</name>
<dbReference type="PIRSF" id="PIRSF006648">
    <property type="entry name" value="DrrB"/>
    <property type="match status" value="1"/>
</dbReference>
<evidence type="ECO:0000313" key="8">
    <source>
        <dbReference type="Proteomes" id="UP000004206"/>
    </source>
</evidence>
<keyword evidence="4 5" id="KW-0472">Membrane</keyword>
<comment type="subcellular location">
    <subcellularLocation>
        <location evidence="1">Membrane</location>
        <topology evidence="1">Multi-pass membrane protein</topology>
    </subcellularLocation>
</comment>
<feature type="transmembrane region" description="Helical" evidence="5">
    <location>
        <begin position="160"/>
        <end position="180"/>
    </location>
</feature>
<dbReference type="InterPro" id="IPR000412">
    <property type="entry name" value="ABC_2_transport"/>
</dbReference>
<dbReference type="AlphaFoldDB" id="D3MQR7"/>
<proteinExistence type="predicted"/>
<dbReference type="GeneID" id="79842307"/>
<dbReference type="EMBL" id="ADJN01000018">
    <property type="protein sequence ID" value="EFD05500.1"/>
    <property type="molecule type" value="Genomic_DNA"/>
</dbReference>
<dbReference type="InterPro" id="IPR051328">
    <property type="entry name" value="T7SS_ABC-Transporter"/>
</dbReference>
<feature type="transmembrane region" description="Helical" evidence="5">
    <location>
        <begin position="218"/>
        <end position="236"/>
    </location>
</feature>
<evidence type="ECO:0000256" key="3">
    <source>
        <dbReference type="ARBA" id="ARBA00022989"/>
    </source>
</evidence>
<keyword evidence="3 5" id="KW-1133">Transmembrane helix</keyword>
<evidence type="ECO:0000313" key="7">
    <source>
        <dbReference type="EMBL" id="EFD05500.1"/>
    </source>
</evidence>
<dbReference type="PANTHER" id="PTHR43077">
    <property type="entry name" value="TRANSPORT PERMEASE YVFS-RELATED"/>
    <property type="match status" value="1"/>
</dbReference>
<dbReference type="Pfam" id="PF01061">
    <property type="entry name" value="ABC2_membrane"/>
    <property type="match status" value="1"/>
</dbReference>
<keyword evidence="8" id="KW-1185">Reference proteome</keyword>
<comment type="caution">
    <text evidence="7">The sequence shown here is derived from an EMBL/GenBank/DDBJ whole genome shotgun (WGS) entry which is preliminary data.</text>
</comment>
<dbReference type="PANTHER" id="PTHR43077:SF11">
    <property type="entry name" value="TRANSPORT PERMEASE YVFS-RELATED"/>
    <property type="match status" value="1"/>
</dbReference>
<dbReference type="Proteomes" id="UP000004206">
    <property type="component" value="Unassembled WGS sequence"/>
</dbReference>
<keyword evidence="2 5" id="KW-0812">Transmembrane</keyword>
<feature type="transmembrane region" description="Helical" evidence="5">
    <location>
        <begin position="12"/>
        <end position="32"/>
    </location>
</feature>
<reference evidence="7 8" key="1">
    <citation type="submission" date="2010-01" db="EMBL/GenBank/DDBJ databases">
        <authorList>
            <person name="Dodson R."/>
            <person name="Madupu R."/>
            <person name="Durkin A.S."/>
            <person name="Torralba M."/>
            <person name="Methe B."/>
            <person name="Sutton G.G."/>
            <person name="Strausberg R.L."/>
            <person name="Nelson K.E."/>
        </authorList>
    </citation>
    <scope>NUCLEOTIDE SEQUENCE [LARGE SCALE GENOMIC DNA]</scope>
    <source>
        <strain evidence="7 8">653-L</strain>
    </source>
</reference>
<evidence type="ECO:0000256" key="2">
    <source>
        <dbReference type="ARBA" id="ARBA00022692"/>
    </source>
</evidence>
<feature type="transmembrane region" description="Helical" evidence="5">
    <location>
        <begin position="103"/>
        <end position="121"/>
    </location>
</feature>